<feature type="region of interest" description="Disordered" evidence="4">
    <location>
        <begin position="457"/>
        <end position="490"/>
    </location>
</feature>
<dbReference type="GeneID" id="111650830"/>
<reference evidence="6" key="2">
    <citation type="submission" date="2025-09" db="UniProtKB">
        <authorList>
            <consortium name="Ensembl"/>
        </authorList>
    </citation>
    <scope>IDENTIFICATION</scope>
</reference>
<dbReference type="Pfam" id="PF00076">
    <property type="entry name" value="RRM_1"/>
    <property type="match status" value="2"/>
</dbReference>
<keyword evidence="1" id="KW-0677">Repeat</keyword>
<feature type="region of interest" description="Disordered" evidence="4">
    <location>
        <begin position="90"/>
        <end position="147"/>
    </location>
</feature>
<name>A0A3B4XLE4_SERLL</name>
<dbReference type="OrthoDB" id="2588702at2759"/>
<dbReference type="InterPro" id="IPR035979">
    <property type="entry name" value="RBD_domain_sf"/>
</dbReference>
<dbReference type="KEGG" id="slal:111650830"/>
<feature type="domain" description="RRM" evidence="5">
    <location>
        <begin position="367"/>
        <end position="444"/>
    </location>
</feature>
<dbReference type="Proteomes" id="UP000261360">
    <property type="component" value="Unplaced"/>
</dbReference>
<accession>A0A3B4XLE4</accession>
<dbReference type="AlphaFoldDB" id="A0A3B4XLE4"/>
<proteinExistence type="predicted"/>
<dbReference type="SUPFAM" id="SSF54928">
    <property type="entry name" value="RNA-binding domain, RBD"/>
    <property type="match status" value="4"/>
</dbReference>
<dbReference type="SMART" id="SM00360">
    <property type="entry name" value="RRM"/>
    <property type="match status" value="4"/>
</dbReference>
<feature type="region of interest" description="Disordered" evidence="4">
    <location>
        <begin position="313"/>
        <end position="357"/>
    </location>
</feature>
<dbReference type="RefSeq" id="XP_023256525.1">
    <property type="nucleotide sequence ID" value="XM_023400757.1"/>
</dbReference>
<dbReference type="Ensembl" id="ENSSLDT00000017778.1">
    <property type="protein sequence ID" value="ENSSLDP00000017171.1"/>
    <property type="gene ID" value="ENSSLDG00000013581.1"/>
</dbReference>
<evidence type="ECO:0000313" key="7">
    <source>
        <dbReference type="Proteomes" id="UP000261360"/>
    </source>
</evidence>
<evidence type="ECO:0000256" key="4">
    <source>
        <dbReference type="SAM" id="MobiDB-lite"/>
    </source>
</evidence>
<dbReference type="PROSITE" id="PS50102">
    <property type="entry name" value="RRM"/>
    <property type="match status" value="2"/>
</dbReference>
<dbReference type="GeneTree" id="ENSGT00940000158322"/>
<evidence type="ECO:0000313" key="6">
    <source>
        <dbReference type="Ensembl" id="ENSSLDP00000017171.1"/>
    </source>
</evidence>
<dbReference type="InterPro" id="IPR050666">
    <property type="entry name" value="ESRP"/>
</dbReference>
<feature type="domain" description="RRM" evidence="5">
    <location>
        <begin position="497"/>
        <end position="574"/>
    </location>
</feature>
<dbReference type="STRING" id="1841481.ENSSLDP00000017171"/>
<dbReference type="RefSeq" id="XP_023256526.1">
    <property type="nucleotide sequence ID" value="XM_023400758.1"/>
</dbReference>
<keyword evidence="7" id="KW-1185">Reference proteome</keyword>
<dbReference type="PANTHER" id="PTHR13976">
    <property type="entry name" value="HETEROGENEOUS NUCLEAR RIBONUCLEOPROTEIN-RELATED"/>
    <property type="match status" value="1"/>
</dbReference>
<evidence type="ECO:0000256" key="3">
    <source>
        <dbReference type="PROSITE-ProRule" id="PRU00176"/>
    </source>
</evidence>
<dbReference type="CTD" id="777631"/>
<reference evidence="6" key="1">
    <citation type="submission" date="2025-08" db="UniProtKB">
        <authorList>
            <consortium name="Ensembl"/>
        </authorList>
    </citation>
    <scope>IDENTIFICATION</scope>
</reference>
<protein>
    <submittedName>
        <fullName evidence="6">RNA binding motif protein 12Ba</fullName>
    </submittedName>
</protein>
<feature type="compositionally biased region" description="Basic and acidic residues" evidence="4">
    <location>
        <begin position="313"/>
        <end position="328"/>
    </location>
</feature>
<evidence type="ECO:0000256" key="1">
    <source>
        <dbReference type="ARBA" id="ARBA00022737"/>
    </source>
</evidence>
<evidence type="ECO:0000256" key="2">
    <source>
        <dbReference type="ARBA" id="ARBA00022884"/>
    </source>
</evidence>
<dbReference type="CDD" id="cd12254">
    <property type="entry name" value="RRM_hnRNPH_ESRPs_RBM12_like"/>
    <property type="match status" value="1"/>
</dbReference>
<dbReference type="Gene3D" id="3.30.70.330">
    <property type="match status" value="4"/>
</dbReference>
<sequence length="590" mass="65617">MTVILRLQGLDVKASTEDIRKFFESFHIPDGGVYIVGGSLREAFIAFTTERDARLAMRHNDSFLKGSKVTLHISSMAELEHKLKTLIKKKKASPTQLTAKSQPSPDVNLPSLNALPHDHNNANPSPTTARPVDPRTANLPQPPYPKKSSANLHISAVNSLDSNTAFLLGICTVLQGLQSSHQRENNEAGPRVDFPKADSTVEFSDVVRTPELTLNSEPGYVRLFGLPASATKEDICHFFRELTVQEAIVNVKLGLRHCCLVKFANTQDACDALHFNQQSLGNSCVEVRGATEKMWTSALQECESALGDEESVKPYKNPLRETANDKQKSASALRMKRRSVNRLPCKSPKKPRPEYDSATTFSPSMEYIVMVSNLPKKMTKTEIKELFGCPNIVHKNVLHLLDKEGNRTDTAFLIFNCIEDYEYAMNLSGCHVGSDTIKVSSITKKLMRDMMAKTHPIRLKHHLKMDTKKKPNGKRKSGPVGTSEEKPNMNPDSAVQACLFVRNMPGNVQKCQIKNLFNKYKLKEDNIILLRDSGGRSTGEAVVKFKSQKHAALAHGLHGQDFLGTEVLLTRINVKQMEDILARSGGEIEH</sequence>
<dbReference type="InterPro" id="IPR012677">
    <property type="entry name" value="Nucleotide-bd_a/b_plait_sf"/>
</dbReference>
<organism evidence="6 7">
    <name type="scientific">Seriola lalandi dorsalis</name>
    <dbReference type="NCBI Taxonomy" id="1841481"/>
    <lineage>
        <taxon>Eukaryota</taxon>
        <taxon>Metazoa</taxon>
        <taxon>Chordata</taxon>
        <taxon>Craniata</taxon>
        <taxon>Vertebrata</taxon>
        <taxon>Euteleostomi</taxon>
        <taxon>Actinopterygii</taxon>
        <taxon>Neopterygii</taxon>
        <taxon>Teleostei</taxon>
        <taxon>Neoteleostei</taxon>
        <taxon>Acanthomorphata</taxon>
        <taxon>Carangaria</taxon>
        <taxon>Carangiformes</taxon>
        <taxon>Carangidae</taxon>
        <taxon>Seriola</taxon>
    </lineage>
</organism>
<feature type="compositionally biased region" description="Polar residues" evidence="4">
    <location>
        <begin position="93"/>
        <end position="105"/>
    </location>
</feature>
<dbReference type="GO" id="GO:0003723">
    <property type="term" value="F:RNA binding"/>
    <property type="evidence" value="ECO:0007669"/>
    <property type="project" value="UniProtKB-UniRule"/>
</dbReference>
<keyword evidence="2 3" id="KW-0694">RNA-binding</keyword>
<evidence type="ECO:0000259" key="5">
    <source>
        <dbReference type="PROSITE" id="PS50102"/>
    </source>
</evidence>
<dbReference type="InterPro" id="IPR000504">
    <property type="entry name" value="RRM_dom"/>
</dbReference>